<sequence length="54" mass="6093">MNLEIGYSKKANKFLGNNPKTITEKDVDTLIISAIKKIFNIEKSNIDLKKLKGN</sequence>
<dbReference type="AlphaFoldDB" id="A0A286TZ45"/>
<accession>A0A286TZ45</accession>
<dbReference type="EMBL" id="BAOS01000017">
    <property type="protein sequence ID" value="GAX61173.1"/>
    <property type="molecule type" value="Genomic_DNA"/>
</dbReference>
<name>A0A286TZ45_9BACT</name>
<protein>
    <submittedName>
        <fullName evidence="1">Uncharacterized protein</fullName>
    </submittedName>
</protein>
<comment type="caution">
    <text evidence="1">The sequence shown here is derived from an EMBL/GenBank/DDBJ whole genome shotgun (WGS) entry which is preliminary data.</text>
</comment>
<dbReference type="Proteomes" id="UP000218542">
    <property type="component" value="Unassembled WGS sequence"/>
</dbReference>
<evidence type="ECO:0000313" key="1">
    <source>
        <dbReference type="EMBL" id="GAX61173.1"/>
    </source>
</evidence>
<gene>
    <name evidence="1" type="ORF">SCALIN_C17_0207</name>
</gene>
<organism evidence="1 2">
    <name type="scientific">Candidatus Scalindua japonica</name>
    <dbReference type="NCBI Taxonomy" id="1284222"/>
    <lineage>
        <taxon>Bacteria</taxon>
        <taxon>Pseudomonadati</taxon>
        <taxon>Planctomycetota</taxon>
        <taxon>Candidatus Brocadiia</taxon>
        <taxon>Candidatus Brocadiales</taxon>
        <taxon>Candidatus Scalinduaceae</taxon>
        <taxon>Candidatus Scalindua</taxon>
    </lineage>
</organism>
<keyword evidence="2" id="KW-1185">Reference proteome</keyword>
<reference evidence="2" key="1">
    <citation type="journal article" date="2017" name="Environ. Microbiol. Rep.">
        <title>Genetic Diversity of Marine Anaerobic Ammonium-Oxidizing Bacteria as Revealed by Genomic and Proteomic Analyses of 'Candidatus Scalindua japonica'.</title>
        <authorList>
            <person name="Oshiki M."/>
            <person name="Mizuto K."/>
            <person name="Kimura Z."/>
            <person name="Kindaichi T."/>
            <person name="Satoh H."/>
            <person name="Okabe S."/>
        </authorList>
    </citation>
    <scope>NUCLEOTIDE SEQUENCE [LARGE SCALE GENOMIC DNA]</scope>
    <source>
        <strain evidence="2">husup-a2</strain>
    </source>
</reference>
<proteinExistence type="predicted"/>
<dbReference type="RefSeq" id="WP_162532266.1">
    <property type="nucleotide sequence ID" value="NZ_BAOS01000017.1"/>
</dbReference>
<evidence type="ECO:0000313" key="2">
    <source>
        <dbReference type="Proteomes" id="UP000218542"/>
    </source>
</evidence>